<dbReference type="PANTHER" id="PTHR11487">
    <property type="entry name" value="THIOESTERASE"/>
    <property type="match status" value="1"/>
</dbReference>
<dbReference type="Pfam" id="PF00975">
    <property type="entry name" value="Thioesterase"/>
    <property type="match status" value="1"/>
</dbReference>
<reference evidence="4" key="1">
    <citation type="submission" date="2021-01" db="EMBL/GenBank/DDBJ databases">
        <title>Whole genome shotgun sequence of Sinosporangium siamense NBRC 109515.</title>
        <authorList>
            <person name="Komaki H."/>
            <person name="Tamura T."/>
        </authorList>
    </citation>
    <scope>NUCLEOTIDE SEQUENCE</scope>
    <source>
        <strain evidence="4">NBRC 109515</strain>
    </source>
</reference>
<evidence type="ECO:0000313" key="5">
    <source>
        <dbReference type="Proteomes" id="UP000606172"/>
    </source>
</evidence>
<comment type="caution">
    <text evidence="4">The sequence shown here is derived from an EMBL/GenBank/DDBJ whole genome shotgun (WGS) entry which is preliminary data.</text>
</comment>
<dbReference type="Proteomes" id="UP000606172">
    <property type="component" value="Unassembled WGS sequence"/>
</dbReference>
<proteinExistence type="inferred from homology"/>
<comment type="similarity">
    <text evidence="1">Belongs to the thioesterase family.</text>
</comment>
<protein>
    <submittedName>
        <fullName evidence="4">Oleoyl-ACP hydrolase</fullName>
    </submittedName>
</protein>
<dbReference type="InterPro" id="IPR020802">
    <property type="entry name" value="TesA-like"/>
</dbReference>
<evidence type="ECO:0000256" key="2">
    <source>
        <dbReference type="ARBA" id="ARBA00022801"/>
    </source>
</evidence>
<dbReference type="GO" id="GO:0008610">
    <property type="term" value="P:lipid biosynthetic process"/>
    <property type="evidence" value="ECO:0007669"/>
    <property type="project" value="TreeGrafter"/>
</dbReference>
<dbReference type="GO" id="GO:0016787">
    <property type="term" value="F:hydrolase activity"/>
    <property type="evidence" value="ECO:0007669"/>
    <property type="project" value="UniProtKB-KW"/>
</dbReference>
<evidence type="ECO:0000313" key="4">
    <source>
        <dbReference type="EMBL" id="GII96411.1"/>
    </source>
</evidence>
<keyword evidence="5" id="KW-1185">Reference proteome</keyword>
<dbReference type="SUPFAM" id="SSF53474">
    <property type="entry name" value="alpha/beta-Hydrolases"/>
    <property type="match status" value="1"/>
</dbReference>
<dbReference type="InterPro" id="IPR012223">
    <property type="entry name" value="TEII"/>
</dbReference>
<dbReference type="PANTHER" id="PTHR11487:SF0">
    <property type="entry name" value="S-ACYL FATTY ACID SYNTHASE THIOESTERASE, MEDIUM CHAIN"/>
    <property type="match status" value="1"/>
</dbReference>
<dbReference type="InterPro" id="IPR029058">
    <property type="entry name" value="AB_hydrolase_fold"/>
</dbReference>
<evidence type="ECO:0000256" key="1">
    <source>
        <dbReference type="ARBA" id="ARBA00007169"/>
    </source>
</evidence>
<gene>
    <name evidence="4" type="primary">rifR</name>
    <name evidence="4" type="ORF">Ssi02_66420</name>
</gene>
<sequence>MNATDNSTALWLRRFQPTADSPVRLVCFPHAGGAASFYRPVSLRLAPGADVLAVQYPGRQDRRLEPCVEDIGLLADRIADELLLLDGRETVFFGHSMGAVLAFETAWRLEQEGTHAPKAVVASGRRAPSTTRAETVHQRDDEGILAELMLLDGTNAQILGDEEILRMAMPSIRADYGAIERYRCEPGRRLRCPITALTGDADPRTSLEEARAWAGHTEGRFRLQVFPGGHFFLARHQAAVCAEITRELGAG</sequence>
<accession>A0A919RMA7</accession>
<dbReference type="EMBL" id="BOOW01000044">
    <property type="protein sequence ID" value="GII96411.1"/>
    <property type="molecule type" value="Genomic_DNA"/>
</dbReference>
<organism evidence="4 5">
    <name type="scientific">Sinosporangium siamense</name>
    <dbReference type="NCBI Taxonomy" id="1367973"/>
    <lineage>
        <taxon>Bacteria</taxon>
        <taxon>Bacillati</taxon>
        <taxon>Actinomycetota</taxon>
        <taxon>Actinomycetes</taxon>
        <taxon>Streptosporangiales</taxon>
        <taxon>Streptosporangiaceae</taxon>
        <taxon>Sinosporangium</taxon>
    </lineage>
</organism>
<dbReference type="InterPro" id="IPR001031">
    <property type="entry name" value="Thioesterase"/>
</dbReference>
<dbReference type="SMART" id="SM00824">
    <property type="entry name" value="PKS_TE"/>
    <property type="match status" value="1"/>
</dbReference>
<dbReference type="Gene3D" id="3.40.50.1820">
    <property type="entry name" value="alpha/beta hydrolase"/>
    <property type="match status" value="1"/>
</dbReference>
<keyword evidence="2 4" id="KW-0378">Hydrolase</keyword>
<evidence type="ECO:0000259" key="3">
    <source>
        <dbReference type="SMART" id="SM00824"/>
    </source>
</evidence>
<dbReference type="AlphaFoldDB" id="A0A919RMA7"/>
<name>A0A919RMA7_9ACTN</name>
<feature type="domain" description="Thioesterase TesA-like" evidence="3">
    <location>
        <begin position="26"/>
        <end position="248"/>
    </location>
</feature>
<dbReference type="RefSeq" id="WP_239130193.1">
    <property type="nucleotide sequence ID" value="NZ_BOOW01000044.1"/>
</dbReference>